<sequence length="86" mass="10192">IQDLKEENEEFKRKSISNKNRIHNLQKKISEYKTARFEKTHIPVYISIATQVNLNHIKQDNLENMDNKIPNNIPKDAECYPPLTTR</sequence>
<comment type="caution">
    <text evidence="2">The sequence shown here is derived from an EMBL/GenBank/DDBJ whole genome shotgun (WGS) entry which is preliminary data.</text>
</comment>
<feature type="non-terminal residue" evidence="2">
    <location>
        <position position="1"/>
    </location>
</feature>
<keyword evidence="3" id="KW-1185">Reference proteome</keyword>
<proteinExistence type="predicted"/>
<reference evidence="2 3" key="1">
    <citation type="submission" date="2016-04" db="EMBL/GenBank/DDBJ databases">
        <title>The genome of Intoshia linei affirms orthonectids as highly simplified spiralians.</title>
        <authorList>
            <person name="Mikhailov K.V."/>
            <person name="Slusarev G.S."/>
            <person name="Nikitin M.A."/>
            <person name="Logacheva M.D."/>
            <person name="Penin A."/>
            <person name="Aleoshin V."/>
            <person name="Panchin Y.V."/>
        </authorList>
    </citation>
    <scope>NUCLEOTIDE SEQUENCE [LARGE SCALE GENOMIC DNA]</scope>
    <source>
        <strain evidence="2">Intl2013</strain>
        <tissue evidence="2">Whole animal</tissue>
    </source>
</reference>
<evidence type="ECO:0000256" key="1">
    <source>
        <dbReference type="SAM" id="MobiDB-lite"/>
    </source>
</evidence>
<protein>
    <submittedName>
        <fullName evidence="2">Uncharacterized protein</fullName>
    </submittedName>
</protein>
<organism evidence="2 3">
    <name type="scientific">Intoshia linei</name>
    <dbReference type="NCBI Taxonomy" id="1819745"/>
    <lineage>
        <taxon>Eukaryota</taxon>
        <taxon>Metazoa</taxon>
        <taxon>Spiralia</taxon>
        <taxon>Lophotrochozoa</taxon>
        <taxon>Mesozoa</taxon>
        <taxon>Orthonectida</taxon>
        <taxon>Rhopaluridae</taxon>
        <taxon>Intoshia</taxon>
    </lineage>
</organism>
<dbReference type="EMBL" id="LWCA01001142">
    <property type="protein sequence ID" value="OAF65801.1"/>
    <property type="molecule type" value="Genomic_DNA"/>
</dbReference>
<evidence type="ECO:0000313" key="2">
    <source>
        <dbReference type="EMBL" id="OAF65801.1"/>
    </source>
</evidence>
<feature type="region of interest" description="Disordered" evidence="1">
    <location>
        <begin position="66"/>
        <end position="86"/>
    </location>
</feature>
<gene>
    <name evidence="2" type="ORF">A3Q56_06484</name>
</gene>
<evidence type="ECO:0000313" key="3">
    <source>
        <dbReference type="Proteomes" id="UP000078046"/>
    </source>
</evidence>
<dbReference type="AlphaFoldDB" id="A0A177AWL3"/>
<name>A0A177AWL3_9BILA</name>
<accession>A0A177AWL3</accession>
<dbReference type="Proteomes" id="UP000078046">
    <property type="component" value="Unassembled WGS sequence"/>
</dbReference>